<protein>
    <submittedName>
        <fullName evidence="1">Uncharacterized protein</fullName>
    </submittedName>
</protein>
<reference evidence="1 2" key="2">
    <citation type="journal article" date="2019" name="G3 (Bethesda)">
        <title>Hybrid Assembly of the Genome of the Entomopathogenic Nematode Steinernema carpocapsae Identifies the X-Chromosome.</title>
        <authorList>
            <person name="Serra L."/>
            <person name="Macchietto M."/>
            <person name="Macias-Munoz A."/>
            <person name="McGill C.J."/>
            <person name="Rodriguez I.M."/>
            <person name="Rodriguez B."/>
            <person name="Murad R."/>
            <person name="Mortazavi A."/>
        </authorList>
    </citation>
    <scope>NUCLEOTIDE SEQUENCE [LARGE SCALE GENOMIC DNA]</scope>
    <source>
        <strain evidence="1 2">ALL</strain>
    </source>
</reference>
<evidence type="ECO:0000313" key="2">
    <source>
        <dbReference type="Proteomes" id="UP000298663"/>
    </source>
</evidence>
<dbReference type="EMBL" id="AZBU02000001">
    <property type="protein sequence ID" value="TMS35217.1"/>
    <property type="molecule type" value="Genomic_DNA"/>
</dbReference>
<keyword evidence="2" id="KW-1185">Reference proteome</keyword>
<organism evidence="1 2">
    <name type="scientific">Steinernema carpocapsae</name>
    <name type="common">Entomopathogenic nematode</name>
    <dbReference type="NCBI Taxonomy" id="34508"/>
    <lineage>
        <taxon>Eukaryota</taxon>
        <taxon>Metazoa</taxon>
        <taxon>Ecdysozoa</taxon>
        <taxon>Nematoda</taxon>
        <taxon>Chromadorea</taxon>
        <taxon>Rhabditida</taxon>
        <taxon>Tylenchina</taxon>
        <taxon>Panagrolaimomorpha</taxon>
        <taxon>Strongyloidoidea</taxon>
        <taxon>Steinernematidae</taxon>
        <taxon>Steinernema</taxon>
    </lineage>
</organism>
<gene>
    <name evidence="1" type="ORF">L596_002666</name>
</gene>
<proteinExistence type="predicted"/>
<sequence>MRDSAACLIAASLAFCCYAVTAVISNGLKRKVLFVSKNKNQREIGGGESGGSTSGIVLNWVKGRKCFRFKRLLRSESSSCLLIQNEKGFELTTVRSP</sequence>
<dbReference type="AlphaFoldDB" id="A0A4U8USS7"/>
<dbReference type="Proteomes" id="UP000298663">
    <property type="component" value="Chromosome X"/>
</dbReference>
<reference evidence="1 2" key="1">
    <citation type="journal article" date="2015" name="Genome Biol.">
        <title>Comparative genomics of Steinernema reveals deeply conserved gene regulatory networks.</title>
        <authorList>
            <person name="Dillman A.R."/>
            <person name="Macchietto M."/>
            <person name="Porter C.F."/>
            <person name="Rogers A."/>
            <person name="Williams B."/>
            <person name="Antoshechkin I."/>
            <person name="Lee M.M."/>
            <person name="Goodwin Z."/>
            <person name="Lu X."/>
            <person name="Lewis E.E."/>
            <person name="Goodrich-Blair H."/>
            <person name="Stock S.P."/>
            <person name="Adams B.J."/>
            <person name="Sternberg P.W."/>
            <person name="Mortazavi A."/>
        </authorList>
    </citation>
    <scope>NUCLEOTIDE SEQUENCE [LARGE SCALE GENOMIC DNA]</scope>
    <source>
        <strain evidence="1 2">ALL</strain>
    </source>
</reference>
<name>A0A4U8USS7_STECR</name>
<dbReference type="EMBL" id="CM016762">
    <property type="protein sequence ID" value="TMS35217.1"/>
    <property type="molecule type" value="Genomic_DNA"/>
</dbReference>
<accession>A0A4U8USS7</accession>
<evidence type="ECO:0000313" key="1">
    <source>
        <dbReference type="EMBL" id="TMS35217.1"/>
    </source>
</evidence>
<comment type="caution">
    <text evidence="1">The sequence shown here is derived from an EMBL/GenBank/DDBJ whole genome shotgun (WGS) entry which is preliminary data.</text>
</comment>